<dbReference type="Proteomes" id="UP000009168">
    <property type="component" value="Unassembled WGS sequence"/>
</dbReference>
<dbReference type="KEGG" id="tet:TTHERM_000652548"/>
<sequence length="145" mass="17413">MTTIQQQQQQKQVQFYQQILLIKPTLLLHRLSILHKMTLCTGQPHHKTNLLFLPLLNKRFTNFLSKALLSFILKSTNQYQQLIQTRFLDNYYKQIRLFKQANKLKYILQTFTNQEIYILAKLYITQIMLLMNYPVGCLFLLLVKF</sequence>
<name>W7X636_TETTS</name>
<keyword evidence="1 2" id="KW-0812">Transmembrane</keyword>
<evidence type="ECO:0000313" key="2">
    <source>
        <dbReference type="EMBL" id="EWS74825.1"/>
    </source>
</evidence>
<gene>
    <name evidence="2" type="ORF">TTHERM_000652548</name>
</gene>
<dbReference type="GeneID" id="24440034"/>
<dbReference type="RefSeq" id="XP_012652656.1">
    <property type="nucleotide sequence ID" value="XM_012797202.1"/>
</dbReference>
<feature type="transmembrane region" description="Helical" evidence="1">
    <location>
        <begin position="122"/>
        <end position="143"/>
    </location>
</feature>
<dbReference type="EMBL" id="GG662720">
    <property type="protein sequence ID" value="EWS74825.1"/>
    <property type="molecule type" value="Genomic_DNA"/>
</dbReference>
<accession>W7X636</accession>
<organism evidence="2 3">
    <name type="scientific">Tetrahymena thermophila (strain SB210)</name>
    <dbReference type="NCBI Taxonomy" id="312017"/>
    <lineage>
        <taxon>Eukaryota</taxon>
        <taxon>Sar</taxon>
        <taxon>Alveolata</taxon>
        <taxon>Ciliophora</taxon>
        <taxon>Intramacronucleata</taxon>
        <taxon>Oligohymenophorea</taxon>
        <taxon>Hymenostomatida</taxon>
        <taxon>Tetrahymenina</taxon>
        <taxon>Tetrahymenidae</taxon>
        <taxon>Tetrahymena</taxon>
    </lineage>
</organism>
<protein>
    <submittedName>
        <fullName evidence="2">Transmembrane protein, putative</fullName>
    </submittedName>
</protein>
<dbReference type="InParanoid" id="W7X636"/>
<evidence type="ECO:0000313" key="3">
    <source>
        <dbReference type="Proteomes" id="UP000009168"/>
    </source>
</evidence>
<evidence type="ECO:0000256" key="1">
    <source>
        <dbReference type="SAM" id="Phobius"/>
    </source>
</evidence>
<reference evidence="3" key="1">
    <citation type="journal article" date="2006" name="PLoS Biol.">
        <title>Macronuclear genome sequence of the ciliate Tetrahymena thermophila, a model eukaryote.</title>
        <authorList>
            <person name="Eisen J.A."/>
            <person name="Coyne R.S."/>
            <person name="Wu M."/>
            <person name="Wu D."/>
            <person name="Thiagarajan M."/>
            <person name="Wortman J.R."/>
            <person name="Badger J.H."/>
            <person name="Ren Q."/>
            <person name="Amedeo P."/>
            <person name="Jones K.M."/>
            <person name="Tallon L.J."/>
            <person name="Delcher A.L."/>
            <person name="Salzberg S.L."/>
            <person name="Silva J.C."/>
            <person name="Haas B.J."/>
            <person name="Majoros W.H."/>
            <person name="Farzad M."/>
            <person name="Carlton J.M."/>
            <person name="Smith R.K. Jr."/>
            <person name="Garg J."/>
            <person name="Pearlman R.E."/>
            <person name="Karrer K.M."/>
            <person name="Sun L."/>
            <person name="Manning G."/>
            <person name="Elde N.C."/>
            <person name="Turkewitz A.P."/>
            <person name="Asai D.J."/>
            <person name="Wilkes D.E."/>
            <person name="Wang Y."/>
            <person name="Cai H."/>
            <person name="Collins K."/>
            <person name="Stewart B.A."/>
            <person name="Lee S.R."/>
            <person name="Wilamowska K."/>
            <person name="Weinberg Z."/>
            <person name="Ruzzo W.L."/>
            <person name="Wloga D."/>
            <person name="Gaertig J."/>
            <person name="Frankel J."/>
            <person name="Tsao C.-C."/>
            <person name="Gorovsky M.A."/>
            <person name="Keeling P.J."/>
            <person name="Waller R.F."/>
            <person name="Patron N.J."/>
            <person name="Cherry J.M."/>
            <person name="Stover N.A."/>
            <person name="Krieger C.J."/>
            <person name="del Toro C."/>
            <person name="Ryder H.F."/>
            <person name="Williamson S.C."/>
            <person name="Barbeau R.A."/>
            <person name="Hamilton E.P."/>
            <person name="Orias E."/>
        </authorList>
    </citation>
    <scope>NUCLEOTIDE SEQUENCE [LARGE SCALE GENOMIC DNA]</scope>
    <source>
        <strain evidence="3">SB210</strain>
    </source>
</reference>
<keyword evidence="1" id="KW-0472">Membrane</keyword>
<proteinExistence type="predicted"/>
<keyword evidence="1" id="KW-1133">Transmembrane helix</keyword>
<keyword evidence="3" id="KW-1185">Reference proteome</keyword>
<dbReference type="AlphaFoldDB" id="W7X636"/>